<sequence length="100" mass="11453">MTKKSKEELVQDLKEIESKVQKLIIDLGKERSDESKTNEREQEEKFPITLEIGDKVLIKKPKKGQETIGIIESFGKKFVTVKTATQTIKRIPQNLKKVGN</sequence>
<protein>
    <submittedName>
        <fullName evidence="1">Uncharacterized protein</fullName>
    </submittedName>
</protein>
<evidence type="ECO:0000313" key="1">
    <source>
        <dbReference type="EMBL" id="CAJ1928491.1"/>
    </source>
</evidence>
<organism evidence="1 2">
    <name type="scientific">Cylindrotheca closterium</name>
    <dbReference type="NCBI Taxonomy" id="2856"/>
    <lineage>
        <taxon>Eukaryota</taxon>
        <taxon>Sar</taxon>
        <taxon>Stramenopiles</taxon>
        <taxon>Ochrophyta</taxon>
        <taxon>Bacillariophyta</taxon>
        <taxon>Bacillariophyceae</taxon>
        <taxon>Bacillariophycidae</taxon>
        <taxon>Bacillariales</taxon>
        <taxon>Bacillariaceae</taxon>
        <taxon>Cylindrotheca</taxon>
    </lineage>
</organism>
<dbReference type="AlphaFoldDB" id="A0AAD2CI40"/>
<accession>A0AAD2CI40</accession>
<proteinExistence type="predicted"/>
<evidence type="ECO:0000313" key="2">
    <source>
        <dbReference type="Proteomes" id="UP001295423"/>
    </source>
</evidence>
<keyword evidence="2" id="KW-1185">Reference proteome</keyword>
<name>A0AAD2CI40_9STRA</name>
<dbReference type="Proteomes" id="UP001295423">
    <property type="component" value="Unassembled WGS sequence"/>
</dbReference>
<gene>
    <name evidence="1" type="ORF">CYCCA115_LOCUS1493</name>
</gene>
<reference evidence="1" key="1">
    <citation type="submission" date="2023-08" db="EMBL/GenBank/DDBJ databases">
        <authorList>
            <person name="Audoor S."/>
            <person name="Bilcke G."/>
        </authorList>
    </citation>
    <scope>NUCLEOTIDE SEQUENCE</scope>
</reference>
<dbReference type="EMBL" id="CAKOGP040000048">
    <property type="protein sequence ID" value="CAJ1928491.1"/>
    <property type="molecule type" value="Genomic_DNA"/>
</dbReference>
<comment type="caution">
    <text evidence="1">The sequence shown here is derived from an EMBL/GenBank/DDBJ whole genome shotgun (WGS) entry which is preliminary data.</text>
</comment>